<dbReference type="NCBIfam" id="TIGR02937">
    <property type="entry name" value="sigma70-ECF"/>
    <property type="match status" value="1"/>
</dbReference>
<keyword evidence="10" id="KW-1185">Reference proteome</keyword>
<dbReference type="RefSeq" id="WP_109773503.1">
    <property type="nucleotide sequence ID" value="NZ_QGDQ01000006.1"/>
</dbReference>
<dbReference type="InterPro" id="IPR007627">
    <property type="entry name" value="RNA_pol_sigma70_r2"/>
</dbReference>
<evidence type="ECO:0000256" key="5">
    <source>
        <dbReference type="ARBA" id="ARBA00023163"/>
    </source>
</evidence>
<evidence type="ECO:0000256" key="4">
    <source>
        <dbReference type="ARBA" id="ARBA00023125"/>
    </source>
</evidence>
<dbReference type="InterPro" id="IPR013324">
    <property type="entry name" value="RNA_pol_sigma_r3/r4-like"/>
</dbReference>
<keyword evidence="3" id="KW-0731">Sigma factor</keyword>
<dbReference type="SUPFAM" id="SSF88946">
    <property type="entry name" value="Sigma2 domain of RNA polymerase sigma factors"/>
    <property type="match status" value="1"/>
</dbReference>
<dbReference type="AlphaFoldDB" id="A0A316AAI8"/>
<evidence type="ECO:0000256" key="6">
    <source>
        <dbReference type="SAM" id="MobiDB-lite"/>
    </source>
</evidence>
<dbReference type="GO" id="GO:0003677">
    <property type="term" value="F:DNA binding"/>
    <property type="evidence" value="ECO:0007669"/>
    <property type="project" value="UniProtKB-KW"/>
</dbReference>
<keyword evidence="4" id="KW-0238">DNA-binding</keyword>
<evidence type="ECO:0000256" key="3">
    <source>
        <dbReference type="ARBA" id="ARBA00023082"/>
    </source>
</evidence>
<dbReference type="OrthoDB" id="2046835at2"/>
<feature type="compositionally biased region" description="Basic and acidic residues" evidence="6">
    <location>
        <begin position="83"/>
        <end position="94"/>
    </location>
</feature>
<sequence>MGPDARSAEESFDEFAAFALPRLRRVAYAYCQDWHRSDDAVQGALERVYSAWSRVRSGDAYGYTRTTLVRLLVSEGRRPWRRHEVTTDDLTPHEHSRRSAPASTGHPPPTEQELFALLADLSPGQRAVVVLRYFEHLSVAETARTLGCSEGTVKSQTHAARQALRELLTDPSEQGAPR</sequence>
<accession>A0A316AAI8</accession>
<dbReference type="InterPro" id="IPR013325">
    <property type="entry name" value="RNA_pol_sigma_r2"/>
</dbReference>
<proteinExistence type="inferred from homology"/>
<dbReference type="SUPFAM" id="SSF88659">
    <property type="entry name" value="Sigma3 and sigma4 domains of RNA polymerase sigma factors"/>
    <property type="match status" value="1"/>
</dbReference>
<protein>
    <submittedName>
        <fullName evidence="9">RNA polymerase sigma-70 factor (Sigma-E family)</fullName>
    </submittedName>
</protein>
<feature type="domain" description="RNA polymerase sigma-70 region 2" evidence="7">
    <location>
        <begin position="20"/>
        <end position="81"/>
    </location>
</feature>
<evidence type="ECO:0000313" key="10">
    <source>
        <dbReference type="Proteomes" id="UP000245469"/>
    </source>
</evidence>
<gene>
    <name evidence="9" type="ORF">BXY45_1064</name>
</gene>
<dbReference type="CDD" id="cd06171">
    <property type="entry name" value="Sigma70_r4"/>
    <property type="match status" value="1"/>
</dbReference>
<dbReference type="Gene3D" id="1.10.10.10">
    <property type="entry name" value="Winged helix-like DNA-binding domain superfamily/Winged helix DNA-binding domain"/>
    <property type="match status" value="1"/>
</dbReference>
<feature type="domain" description="RNA polymerase sigma factor 70 region 4 type 2" evidence="8">
    <location>
        <begin position="112"/>
        <end position="164"/>
    </location>
</feature>
<dbReference type="Pfam" id="PF08281">
    <property type="entry name" value="Sigma70_r4_2"/>
    <property type="match status" value="1"/>
</dbReference>
<keyword evidence="5" id="KW-0804">Transcription</keyword>
<dbReference type="Gene3D" id="1.10.1740.10">
    <property type="match status" value="1"/>
</dbReference>
<evidence type="ECO:0000259" key="8">
    <source>
        <dbReference type="Pfam" id="PF08281"/>
    </source>
</evidence>
<dbReference type="InterPro" id="IPR014284">
    <property type="entry name" value="RNA_pol_sigma-70_dom"/>
</dbReference>
<dbReference type="InterPro" id="IPR036388">
    <property type="entry name" value="WH-like_DNA-bd_sf"/>
</dbReference>
<dbReference type="InterPro" id="IPR013249">
    <property type="entry name" value="RNA_pol_sigma70_r4_t2"/>
</dbReference>
<dbReference type="PANTHER" id="PTHR43133:SF50">
    <property type="entry name" value="ECF RNA POLYMERASE SIGMA FACTOR SIGM"/>
    <property type="match status" value="1"/>
</dbReference>
<evidence type="ECO:0000313" key="9">
    <source>
        <dbReference type="EMBL" id="PWJ54562.1"/>
    </source>
</evidence>
<evidence type="ECO:0000256" key="1">
    <source>
        <dbReference type="ARBA" id="ARBA00010641"/>
    </source>
</evidence>
<keyword evidence="2" id="KW-0805">Transcription regulation</keyword>
<dbReference type="InterPro" id="IPR039425">
    <property type="entry name" value="RNA_pol_sigma-70-like"/>
</dbReference>
<organism evidence="9 10">
    <name type="scientific">Quadrisphaera granulorum</name>
    <dbReference type="NCBI Taxonomy" id="317664"/>
    <lineage>
        <taxon>Bacteria</taxon>
        <taxon>Bacillati</taxon>
        <taxon>Actinomycetota</taxon>
        <taxon>Actinomycetes</taxon>
        <taxon>Kineosporiales</taxon>
        <taxon>Kineosporiaceae</taxon>
        <taxon>Quadrisphaera</taxon>
    </lineage>
</organism>
<evidence type="ECO:0000259" key="7">
    <source>
        <dbReference type="Pfam" id="PF04542"/>
    </source>
</evidence>
<dbReference type="GO" id="GO:0006352">
    <property type="term" value="P:DNA-templated transcription initiation"/>
    <property type="evidence" value="ECO:0007669"/>
    <property type="project" value="InterPro"/>
</dbReference>
<dbReference type="Proteomes" id="UP000245469">
    <property type="component" value="Unassembled WGS sequence"/>
</dbReference>
<dbReference type="EMBL" id="QGDQ01000006">
    <property type="protein sequence ID" value="PWJ54562.1"/>
    <property type="molecule type" value="Genomic_DNA"/>
</dbReference>
<feature type="region of interest" description="Disordered" evidence="6">
    <location>
        <begin position="83"/>
        <end position="110"/>
    </location>
</feature>
<comment type="similarity">
    <text evidence="1">Belongs to the sigma-70 factor family. ECF subfamily.</text>
</comment>
<dbReference type="GO" id="GO:0016987">
    <property type="term" value="F:sigma factor activity"/>
    <property type="evidence" value="ECO:0007669"/>
    <property type="project" value="UniProtKB-KW"/>
</dbReference>
<dbReference type="PANTHER" id="PTHR43133">
    <property type="entry name" value="RNA POLYMERASE ECF-TYPE SIGMA FACTO"/>
    <property type="match status" value="1"/>
</dbReference>
<dbReference type="Pfam" id="PF04542">
    <property type="entry name" value="Sigma70_r2"/>
    <property type="match status" value="1"/>
</dbReference>
<reference evidence="9 10" key="1">
    <citation type="submission" date="2018-03" db="EMBL/GenBank/DDBJ databases">
        <title>Genomic Encyclopedia of Archaeal and Bacterial Type Strains, Phase II (KMG-II): from individual species to whole genera.</title>
        <authorList>
            <person name="Goeker M."/>
        </authorList>
    </citation>
    <scope>NUCLEOTIDE SEQUENCE [LARGE SCALE GENOMIC DNA]</scope>
    <source>
        <strain evidence="9 10">DSM 44889</strain>
    </source>
</reference>
<comment type="caution">
    <text evidence="9">The sequence shown here is derived from an EMBL/GenBank/DDBJ whole genome shotgun (WGS) entry which is preliminary data.</text>
</comment>
<name>A0A316AAI8_9ACTN</name>
<evidence type="ECO:0000256" key="2">
    <source>
        <dbReference type="ARBA" id="ARBA00023015"/>
    </source>
</evidence>